<organism evidence="1">
    <name type="scientific">viral metagenome</name>
    <dbReference type="NCBI Taxonomy" id="1070528"/>
    <lineage>
        <taxon>unclassified sequences</taxon>
        <taxon>metagenomes</taxon>
        <taxon>organismal metagenomes</taxon>
    </lineage>
</organism>
<sequence length="100" mass="11877">MDDVSVPSSDKITEMCDMISRQTDYTLDEIKDKLIEYNYNSIDVIKEYMGVQKEKPRPITSINQEIYKQIRMKLDEGIKDFNEKQYKKVLEDLTSDDKQE</sequence>
<reference evidence="1" key="1">
    <citation type="journal article" date="2020" name="Nature">
        <title>Giant virus diversity and host interactions through global metagenomics.</title>
        <authorList>
            <person name="Schulz F."/>
            <person name="Roux S."/>
            <person name="Paez-Espino D."/>
            <person name="Jungbluth S."/>
            <person name="Walsh D.A."/>
            <person name="Denef V.J."/>
            <person name="McMahon K.D."/>
            <person name="Konstantinidis K.T."/>
            <person name="Eloe-Fadrosh E.A."/>
            <person name="Kyrpides N.C."/>
            <person name="Woyke T."/>
        </authorList>
    </citation>
    <scope>NUCLEOTIDE SEQUENCE</scope>
    <source>
        <strain evidence="1">GVMAG-M-3300024252-29</strain>
    </source>
</reference>
<accession>A0A6C0IJZ7</accession>
<name>A0A6C0IJZ7_9ZZZZ</name>
<dbReference type="AlphaFoldDB" id="A0A6C0IJZ7"/>
<proteinExistence type="predicted"/>
<protein>
    <submittedName>
        <fullName evidence="1">Uncharacterized protein</fullName>
    </submittedName>
</protein>
<evidence type="ECO:0000313" key="1">
    <source>
        <dbReference type="EMBL" id="QHT93514.1"/>
    </source>
</evidence>
<dbReference type="EMBL" id="MN740208">
    <property type="protein sequence ID" value="QHT93514.1"/>
    <property type="molecule type" value="Genomic_DNA"/>
</dbReference>